<dbReference type="PROSITE" id="PS00360">
    <property type="entry name" value="RIBOSOMAL_S9"/>
    <property type="match status" value="1"/>
</dbReference>
<dbReference type="Gene3D" id="3.30.230.10">
    <property type="match status" value="1"/>
</dbReference>
<comment type="similarity">
    <text evidence="1 4">Belongs to the universal ribosomal protein uS9 family.</text>
</comment>
<organism evidence="7 8">
    <name type="scientific">Candidatus Roizmanbacteria bacterium CG11_big_fil_rev_8_21_14_0_20_35_14</name>
    <dbReference type="NCBI Taxonomy" id="1974855"/>
    <lineage>
        <taxon>Bacteria</taxon>
        <taxon>Candidatus Roizmaniibacteriota</taxon>
    </lineage>
</organism>
<evidence type="ECO:0000256" key="2">
    <source>
        <dbReference type="ARBA" id="ARBA00022980"/>
    </source>
</evidence>
<dbReference type="InterPro" id="IPR020568">
    <property type="entry name" value="Ribosomal_Su5_D2-typ_SF"/>
</dbReference>
<dbReference type="GO" id="GO:0003735">
    <property type="term" value="F:structural constituent of ribosome"/>
    <property type="evidence" value="ECO:0007669"/>
    <property type="project" value="InterPro"/>
</dbReference>
<dbReference type="InterPro" id="IPR000754">
    <property type="entry name" value="Ribosomal_uS9"/>
</dbReference>
<dbReference type="InterPro" id="IPR014721">
    <property type="entry name" value="Ribsml_uS5_D2-typ_fold_subgr"/>
</dbReference>
<dbReference type="GO" id="GO:0006412">
    <property type="term" value="P:translation"/>
    <property type="evidence" value="ECO:0007669"/>
    <property type="project" value="InterPro"/>
</dbReference>
<sequence>MAKKTKNLEYYEGVGRRKQAVARVRLYIKSHQKIKKGEIYINDKPFEQVYSDYQREFALSPLKLTNNENRFAISIRTAGGGKNGQLEAIIHGISRSLSKVDESYRPILKKNGLLTRDPRKKERRKVGTGGKARRAKQSPKR</sequence>
<keyword evidence="2 4" id="KW-0689">Ribosomal protein</keyword>
<evidence type="ECO:0000256" key="1">
    <source>
        <dbReference type="ARBA" id="ARBA00005251"/>
    </source>
</evidence>
<dbReference type="GO" id="GO:0003723">
    <property type="term" value="F:RNA binding"/>
    <property type="evidence" value="ECO:0007669"/>
    <property type="project" value="TreeGrafter"/>
</dbReference>
<dbReference type="AlphaFoldDB" id="A0A2H0KQY2"/>
<dbReference type="EMBL" id="PCVL01000012">
    <property type="protein sequence ID" value="PIQ72794.1"/>
    <property type="molecule type" value="Genomic_DNA"/>
</dbReference>
<keyword evidence="3 4" id="KW-0687">Ribonucleoprotein</keyword>
<feature type="region of interest" description="Disordered" evidence="6">
    <location>
        <begin position="111"/>
        <end position="141"/>
    </location>
</feature>
<evidence type="ECO:0000313" key="7">
    <source>
        <dbReference type="EMBL" id="PIQ72794.1"/>
    </source>
</evidence>
<evidence type="ECO:0000256" key="3">
    <source>
        <dbReference type="ARBA" id="ARBA00023274"/>
    </source>
</evidence>
<proteinExistence type="inferred from homology"/>
<dbReference type="PANTHER" id="PTHR21569">
    <property type="entry name" value="RIBOSOMAL PROTEIN S9"/>
    <property type="match status" value="1"/>
</dbReference>
<dbReference type="InterPro" id="IPR020574">
    <property type="entry name" value="Ribosomal_uS9_CS"/>
</dbReference>
<evidence type="ECO:0000256" key="6">
    <source>
        <dbReference type="SAM" id="MobiDB-lite"/>
    </source>
</evidence>
<dbReference type="Proteomes" id="UP000229570">
    <property type="component" value="Unassembled WGS sequence"/>
</dbReference>
<evidence type="ECO:0000256" key="4">
    <source>
        <dbReference type="RuleBase" id="RU003815"/>
    </source>
</evidence>
<protein>
    <recommendedName>
        <fullName evidence="5">30S ribosomal protein S9</fullName>
    </recommendedName>
</protein>
<name>A0A2H0KQY2_9BACT</name>
<comment type="caution">
    <text evidence="7">The sequence shown here is derived from an EMBL/GenBank/DDBJ whole genome shotgun (WGS) entry which is preliminary data.</text>
</comment>
<dbReference type="PANTHER" id="PTHR21569:SF1">
    <property type="entry name" value="SMALL RIBOSOMAL SUBUNIT PROTEIN US9M"/>
    <property type="match status" value="1"/>
</dbReference>
<feature type="compositionally biased region" description="Basic residues" evidence="6">
    <location>
        <begin position="121"/>
        <end position="141"/>
    </location>
</feature>
<dbReference type="GO" id="GO:0022627">
    <property type="term" value="C:cytosolic small ribosomal subunit"/>
    <property type="evidence" value="ECO:0007669"/>
    <property type="project" value="TreeGrafter"/>
</dbReference>
<dbReference type="Pfam" id="PF00380">
    <property type="entry name" value="Ribosomal_S9"/>
    <property type="match status" value="1"/>
</dbReference>
<dbReference type="InterPro" id="IPR023035">
    <property type="entry name" value="Ribosomal_uS9_bac/plastid"/>
</dbReference>
<evidence type="ECO:0000313" key="8">
    <source>
        <dbReference type="Proteomes" id="UP000229570"/>
    </source>
</evidence>
<gene>
    <name evidence="7" type="ORF">COV86_01200</name>
</gene>
<evidence type="ECO:0000256" key="5">
    <source>
        <dbReference type="RuleBase" id="RU003816"/>
    </source>
</evidence>
<dbReference type="SUPFAM" id="SSF54211">
    <property type="entry name" value="Ribosomal protein S5 domain 2-like"/>
    <property type="match status" value="1"/>
</dbReference>
<reference evidence="7 8" key="1">
    <citation type="submission" date="2017-09" db="EMBL/GenBank/DDBJ databases">
        <title>Depth-based differentiation of microbial function through sediment-hosted aquifers and enrichment of novel symbionts in the deep terrestrial subsurface.</title>
        <authorList>
            <person name="Probst A.J."/>
            <person name="Ladd B."/>
            <person name="Jarett J.K."/>
            <person name="Geller-Mcgrath D.E."/>
            <person name="Sieber C.M."/>
            <person name="Emerson J.B."/>
            <person name="Anantharaman K."/>
            <person name="Thomas B.C."/>
            <person name="Malmstrom R."/>
            <person name="Stieglmeier M."/>
            <person name="Klingl A."/>
            <person name="Woyke T."/>
            <person name="Ryan C.M."/>
            <person name="Banfield J.F."/>
        </authorList>
    </citation>
    <scope>NUCLEOTIDE SEQUENCE [LARGE SCALE GENOMIC DNA]</scope>
    <source>
        <strain evidence="7">CG11_big_fil_rev_8_21_14_0_20_35_14</strain>
    </source>
</reference>
<accession>A0A2H0KQY2</accession>
<dbReference type="NCBIfam" id="NF001099">
    <property type="entry name" value="PRK00132.1"/>
    <property type="match status" value="1"/>
</dbReference>